<dbReference type="AlphaFoldDB" id="A0A936F0Z9"/>
<protein>
    <submittedName>
        <fullName evidence="3">Metallophosphoesterase</fullName>
    </submittedName>
</protein>
<dbReference type="GO" id="GO:0005737">
    <property type="term" value="C:cytoplasm"/>
    <property type="evidence" value="ECO:0007669"/>
    <property type="project" value="TreeGrafter"/>
</dbReference>
<sequence>MRISLMADIHANRRALDACLAHARAQGASRFVFLGDYVGYGPEPQEVLDRIMEATARGAIAVAGNHDHAVAETRESMTSDAETAMAWTRGQLGPGEREFLGSLPMRFEDDTRLYVHASPQTYPEWIYVSDGPAAKRALEASRAQTVFCGHTHLPALHGITATGQLVSFQPVPSVPVPLLRHRRWLTVVGAVGQSRDGDPSAAYAILDTDRSEITHFRVPYDVEATALAILRAGLPPSLASRLQKGR</sequence>
<dbReference type="InterPro" id="IPR029052">
    <property type="entry name" value="Metallo-depent_PP-like"/>
</dbReference>
<dbReference type="GO" id="GO:0016791">
    <property type="term" value="F:phosphatase activity"/>
    <property type="evidence" value="ECO:0007669"/>
    <property type="project" value="TreeGrafter"/>
</dbReference>
<dbReference type="PIRSF" id="PIRSF000883">
    <property type="entry name" value="Pesterase_MJ0912"/>
    <property type="match status" value="1"/>
</dbReference>
<dbReference type="PANTHER" id="PTHR42850">
    <property type="entry name" value="METALLOPHOSPHOESTERASE"/>
    <property type="match status" value="1"/>
</dbReference>
<dbReference type="SUPFAM" id="SSF56300">
    <property type="entry name" value="Metallo-dependent phosphatases"/>
    <property type="match status" value="1"/>
</dbReference>
<dbReference type="Gene3D" id="3.60.21.10">
    <property type="match status" value="1"/>
</dbReference>
<organism evidence="3 4">
    <name type="scientific">Candidatus Geothrix odensensis</name>
    <dbReference type="NCBI Taxonomy" id="2954440"/>
    <lineage>
        <taxon>Bacteria</taxon>
        <taxon>Pseudomonadati</taxon>
        <taxon>Acidobacteriota</taxon>
        <taxon>Holophagae</taxon>
        <taxon>Holophagales</taxon>
        <taxon>Holophagaceae</taxon>
        <taxon>Geothrix</taxon>
    </lineage>
</organism>
<name>A0A936F0Z9_9BACT</name>
<dbReference type="Proteomes" id="UP000709959">
    <property type="component" value="Unassembled WGS sequence"/>
</dbReference>
<dbReference type="PANTHER" id="PTHR42850:SF2">
    <property type="entry name" value="BLL5683 PROTEIN"/>
    <property type="match status" value="1"/>
</dbReference>
<proteinExistence type="inferred from homology"/>
<dbReference type="InterPro" id="IPR024654">
    <property type="entry name" value="Calcineurin-like_PHP_lpxH"/>
</dbReference>
<comment type="caution">
    <text evidence="3">The sequence shown here is derived from an EMBL/GenBank/DDBJ whole genome shotgun (WGS) entry which is preliminary data.</text>
</comment>
<feature type="domain" description="Calcineurin-like phosphoesterase" evidence="2">
    <location>
        <begin position="1"/>
        <end position="210"/>
    </location>
</feature>
<evidence type="ECO:0000259" key="2">
    <source>
        <dbReference type="Pfam" id="PF12850"/>
    </source>
</evidence>
<comment type="similarity">
    <text evidence="1">Belongs to the metallophosphoesterase superfamily. YfcE family.</text>
</comment>
<evidence type="ECO:0000313" key="3">
    <source>
        <dbReference type="EMBL" id="MBK8571800.1"/>
    </source>
</evidence>
<dbReference type="InterPro" id="IPR050126">
    <property type="entry name" value="Ap4A_hydrolase"/>
</dbReference>
<accession>A0A936F0Z9</accession>
<dbReference type="InterPro" id="IPR011152">
    <property type="entry name" value="Pesterase_MJ0912"/>
</dbReference>
<dbReference type="CDD" id="cd00838">
    <property type="entry name" value="MPP_superfamily"/>
    <property type="match status" value="1"/>
</dbReference>
<evidence type="ECO:0000256" key="1">
    <source>
        <dbReference type="ARBA" id="ARBA00008950"/>
    </source>
</evidence>
<dbReference type="Pfam" id="PF12850">
    <property type="entry name" value="Metallophos_2"/>
    <property type="match status" value="1"/>
</dbReference>
<evidence type="ECO:0000313" key="4">
    <source>
        <dbReference type="Proteomes" id="UP000709959"/>
    </source>
</evidence>
<reference evidence="3 4" key="1">
    <citation type="submission" date="2020-10" db="EMBL/GenBank/DDBJ databases">
        <title>Connecting structure to function with the recovery of over 1000 high-quality activated sludge metagenome-assembled genomes encoding full-length rRNA genes using long-read sequencing.</title>
        <authorList>
            <person name="Singleton C.M."/>
            <person name="Petriglieri F."/>
            <person name="Kristensen J.M."/>
            <person name="Kirkegaard R.H."/>
            <person name="Michaelsen T.Y."/>
            <person name="Andersen M.H."/>
            <person name="Karst S.M."/>
            <person name="Dueholm M.S."/>
            <person name="Nielsen P.H."/>
            <person name="Albertsen M."/>
        </authorList>
    </citation>
    <scope>NUCLEOTIDE SEQUENCE [LARGE SCALE GENOMIC DNA]</scope>
    <source>
        <strain evidence="3">OdNE_18-Q3-R46-58_MAXAC.008</strain>
    </source>
</reference>
<gene>
    <name evidence="3" type="ORF">IPN91_03955</name>
</gene>
<dbReference type="EMBL" id="JADKCH010000002">
    <property type="protein sequence ID" value="MBK8571800.1"/>
    <property type="molecule type" value="Genomic_DNA"/>
</dbReference>